<evidence type="ECO:0000259" key="1">
    <source>
        <dbReference type="Pfam" id="PF08874"/>
    </source>
</evidence>
<organism evidence="2 3">
    <name type="scientific">Algoriphagus oliviformis</name>
    <dbReference type="NCBI Taxonomy" id="2811231"/>
    <lineage>
        <taxon>Bacteria</taxon>
        <taxon>Pseudomonadati</taxon>
        <taxon>Bacteroidota</taxon>
        <taxon>Cytophagia</taxon>
        <taxon>Cytophagales</taxon>
        <taxon>Cyclobacteriaceae</taxon>
        <taxon>Algoriphagus</taxon>
    </lineage>
</organism>
<dbReference type="EMBL" id="JAFKCT010000007">
    <property type="protein sequence ID" value="MBN7812539.1"/>
    <property type="molecule type" value="Genomic_DNA"/>
</dbReference>
<protein>
    <submittedName>
        <fullName evidence="2">DUF1835 domain-containing protein</fullName>
    </submittedName>
</protein>
<accession>A0ABS3C5Z1</accession>
<reference evidence="2 3" key="1">
    <citation type="submission" date="2021-03" db="EMBL/GenBank/DDBJ databases">
        <title>novel species isolated from a fishpond in China.</title>
        <authorList>
            <person name="Lu H."/>
            <person name="Cai Z."/>
        </authorList>
    </citation>
    <scope>NUCLEOTIDE SEQUENCE [LARGE SCALE GENOMIC DNA]</scope>
    <source>
        <strain evidence="2 3">H41</strain>
    </source>
</reference>
<dbReference type="InterPro" id="IPR014973">
    <property type="entry name" value="DUF1835"/>
</dbReference>
<sequence length="247" mass="28814">MIYHILNGDALREMFPPQIEGEQIVFRECLVDGPVLPDEGQELWQLREAFILSNYPEASQDDYKTNSYEEILKIKAIPADSRIYCWFEEDLFCQVNLWFLFNYLKTHPAEVNLVLPYPDSPYHFSVLGEKELIETYEKKAKKLSPRERAVLGDLWLHFQQKNVFEALQIAGQFTERFPFLKPAVEAWRDSMPLGDYPGKPVATLQAIRDELATSDFPTLFREFHRRVPIYGFGDLQVKRIGEEAGIF</sequence>
<feature type="domain" description="DUF1835" evidence="1">
    <location>
        <begin position="10"/>
        <end position="114"/>
    </location>
</feature>
<dbReference type="RefSeq" id="WP_206579316.1">
    <property type="nucleotide sequence ID" value="NZ_JAFKCT010000007.1"/>
</dbReference>
<dbReference type="Pfam" id="PF08874">
    <property type="entry name" value="DUF1835"/>
    <property type="match status" value="1"/>
</dbReference>
<evidence type="ECO:0000313" key="2">
    <source>
        <dbReference type="EMBL" id="MBN7812539.1"/>
    </source>
</evidence>
<comment type="caution">
    <text evidence="2">The sequence shown here is derived from an EMBL/GenBank/DDBJ whole genome shotgun (WGS) entry which is preliminary data.</text>
</comment>
<proteinExistence type="predicted"/>
<dbReference type="Proteomes" id="UP000664317">
    <property type="component" value="Unassembled WGS sequence"/>
</dbReference>
<name>A0ABS3C5Z1_9BACT</name>
<gene>
    <name evidence="2" type="ORF">J0A68_16410</name>
</gene>
<evidence type="ECO:0000313" key="3">
    <source>
        <dbReference type="Proteomes" id="UP000664317"/>
    </source>
</evidence>
<keyword evidence="3" id="KW-1185">Reference proteome</keyword>